<dbReference type="EMBL" id="CAWUPB010000903">
    <property type="protein sequence ID" value="CAK7328803.1"/>
    <property type="molecule type" value="Genomic_DNA"/>
</dbReference>
<organism evidence="1 2">
    <name type="scientific">Dovyalis caffra</name>
    <dbReference type="NCBI Taxonomy" id="77055"/>
    <lineage>
        <taxon>Eukaryota</taxon>
        <taxon>Viridiplantae</taxon>
        <taxon>Streptophyta</taxon>
        <taxon>Embryophyta</taxon>
        <taxon>Tracheophyta</taxon>
        <taxon>Spermatophyta</taxon>
        <taxon>Magnoliopsida</taxon>
        <taxon>eudicotyledons</taxon>
        <taxon>Gunneridae</taxon>
        <taxon>Pentapetalae</taxon>
        <taxon>rosids</taxon>
        <taxon>fabids</taxon>
        <taxon>Malpighiales</taxon>
        <taxon>Salicaceae</taxon>
        <taxon>Flacourtieae</taxon>
        <taxon>Dovyalis</taxon>
    </lineage>
</organism>
<keyword evidence="2" id="KW-1185">Reference proteome</keyword>
<accession>A0AAV1R759</accession>
<sequence length="50" mass="5756">TLCKSKRIAEPCDFFNSLKEKGIKANEVIRTTLIDGNYKVEKPDEKIDKK</sequence>
<dbReference type="InterPro" id="IPR011990">
    <property type="entry name" value="TPR-like_helical_dom_sf"/>
</dbReference>
<name>A0AAV1R759_9ROSI</name>
<comment type="caution">
    <text evidence="1">The sequence shown here is derived from an EMBL/GenBank/DDBJ whole genome shotgun (WGS) entry which is preliminary data.</text>
</comment>
<gene>
    <name evidence="1" type="ORF">DCAF_LOCUS6546</name>
</gene>
<dbReference type="Proteomes" id="UP001314170">
    <property type="component" value="Unassembled WGS sequence"/>
</dbReference>
<reference evidence="1 2" key="1">
    <citation type="submission" date="2024-01" db="EMBL/GenBank/DDBJ databases">
        <authorList>
            <person name="Waweru B."/>
        </authorList>
    </citation>
    <scope>NUCLEOTIDE SEQUENCE [LARGE SCALE GENOMIC DNA]</scope>
</reference>
<protein>
    <submittedName>
        <fullName evidence="1">Uncharacterized protein</fullName>
    </submittedName>
</protein>
<dbReference type="AlphaFoldDB" id="A0AAV1R759"/>
<evidence type="ECO:0000313" key="1">
    <source>
        <dbReference type="EMBL" id="CAK7328803.1"/>
    </source>
</evidence>
<proteinExistence type="predicted"/>
<feature type="non-terminal residue" evidence="1">
    <location>
        <position position="1"/>
    </location>
</feature>
<evidence type="ECO:0000313" key="2">
    <source>
        <dbReference type="Proteomes" id="UP001314170"/>
    </source>
</evidence>
<dbReference type="Gene3D" id="1.25.40.10">
    <property type="entry name" value="Tetratricopeptide repeat domain"/>
    <property type="match status" value="1"/>
</dbReference>